<dbReference type="GO" id="GO:0004407">
    <property type="term" value="F:histone deacetylase activity"/>
    <property type="evidence" value="ECO:0007669"/>
    <property type="project" value="TreeGrafter"/>
</dbReference>
<evidence type="ECO:0000313" key="3">
    <source>
        <dbReference type="EMBL" id="REC58083.1"/>
    </source>
</evidence>
<gene>
    <name evidence="3" type="ORF">DRV84_05750</name>
</gene>
<dbReference type="GO" id="GO:0040029">
    <property type="term" value="P:epigenetic regulation of gene expression"/>
    <property type="evidence" value="ECO:0007669"/>
    <property type="project" value="TreeGrafter"/>
</dbReference>
<protein>
    <submittedName>
        <fullName evidence="3">Acetoin utilization protein AcuC</fullName>
    </submittedName>
</protein>
<comment type="similarity">
    <text evidence="1">Belongs to the histone deacetylase family.</text>
</comment>
<dbReference type="PANTHER" id="PTHR10625">
    <property type="entry name" value="HISTONE DEACETYLASE HDAC1-RELATED"/>
    <property type="match status" value="1"/>
</dbReference>
<dbReference type="OrthoDB" id="9808367at2"/>
<evidence type="ECO:0000313" key="4">
    <source>
        <dbReference type="Proteomes" id="UP000257131"/>
    </source>
</evidence>
<feature type="domain" description="Histone deacetylase" evidence="2">
    <location>
        <begin position="21"/>
        <end position="306"/>
    </location>
</feature>
<dbReference type="RefSeq" id="WP_115978921.1">
    <property type="nucleotide sequence ID" value="NZ_QOHR01000004.1"/>
</dbReference>
<name>A0A3D9BX28_9RHOB</name>
<reference evidence="3 4" key="1">
    <citation type="journal article" date="2017" name="Int. J. Syst. Evol. Microbiol.">
        <title>Rhodosalinus sediminis gen. nov., sp. nov., isolated from marine saltern.</title>
        <authorList>
            <person name="Guo L.Y."/>
            <person name="Ling S.K."/>
            <person name="Li C.M."/>
            <person name="Chen G.J."/>
            <person name="Du Z.J."/>
        </authorList>
    </citation>
    <scope>NUCLEOTIDE SEQUENCE [LARGE SCALE GENOMIC DNA]</scope>
    <source>
        <strain evidence="3 4">WDN1C137</strain>
    </source>
</reference>
<dbReference type="PANTHER" id="PTHR10625:SF10">
    <property type="entry name" value="HISTONE DEACETYLASE HDAC1"/>
    <property type="match status" value="1"/>
</dbReference>
<organism evidence="3 4">
    <name type="scientific">Rhodosalinus sediminis</name>
    <dbReference type="NCBI Taxonomy" id="1940533"/>
    <lineage>
        <taxon>Bacteria</taxon>
        <taxon>Pseudomonadati</taxon>
        <taxon>Pseudomonadota</taxon>
        <taxon>Alphaproteobacteria</taxon>
        <taxon>Rhodobacterales</taxon>
        <taxon>Paracoccaceae</taxon>
        <taxon>Rhodosalinus</taxon>
    </lineage>
</organism>
<dbReference type="InterPro" id="IPR037138">
    <property type="entry name" value="His_deacetylse_dom_sf"/>
</dbReference>
<dbReference type="Pfam" id="PF00850">
    <property type="entry name" value="Hist_deacetyl"/>
    <property type="match status" value="1"/>
</dbReference>
<dbReference type="PRINTS" id="PR01270">
    <property type="entry name" value="HDASUPER"/>
</dbReference>
<dbReference type="EMBL" id="QOHR01000004">
    <property type="protein sequence ID" value="REC58083.1"/>
    <property type="molecule type" value="Genomic_DNA"/>
</dbReference>
<dbReference type="Gene3D" id="3.40.800.20">
    <property type="entry name" value="Histone deacetylase domain"/>
    <property type="match status" value="1"/>
</dbReference>
<dbReference type="SUPFAM" id="SSF52768">
    <property type="entry name" value="Arginase/deacetylase"/>
    <property type="match status" value="1"/>
</dbReference>
<sequence length="372" mass="39523">MTAPLFIGSGVYRGSSYGPRHPLRVPRVPTVIDLARALGWLPGEIYRPSPRAKPAALATFHDPAYLAALERAEREQSVTEAVRARHGLGTLSNPVFPEMFRRPATAAGGSMLAAEIAAGGGRVFNPGGGTHHGFADRAAGFCYLNDPVLALLRLRALGLQRIAYVDIDAHHADGVEAAFDGVEGMLLISTHEERRWPFTGALDDRAGGVALNLPLPRGAHDGDFARALDEVILPAVAAHRPQAIVLQCGADAVTEDPLSRLGWSNASHAAAVRALAPMAPGFVLLGGGGYNPWSVARAWTRAWAALAGKEVPDRLPPAAEAVLCGLSWSHRLGRDVPEAWMTTLADAPRDGPPTEGVAPRLRQLADRLRAWA</sequence>
<evidence type="ECO:0000259" key="2">
    <source>
        <dbReference type="Pfam" id="PF00850"/>
    </source>
</evidence>
<accession>A0A3D9BX28</accession>
<dbReference type="AlphaFoldDB" id="A0A3D9BX28"/>
<dbReference type="InterPro" id="IPR023696">
    <property type="entry name" value="Ureohydrolase_dom_sf"/>
</dbReference>
<dbReference type="Proteomes" id="UP000257131">
    <property type="component" value="Unassembled WGS sequence"/>
</dbReference>
<evidence type="ECO:0000256" key="1">
    <source>
        <dbReference type="ARBA" id="ARBA00005947"/>
    </source>
</evidence>
<dbReference type="InterPro" id="IPR000286">
    <property type="entry name" value="HDACs"/>
</dbReference>
<keyword evidence="4" id="KW-1185">Reference proteome</keyword>
<dbReference type="InterPro" id="IPR023801">
    <property type="entry name" value="His_deacetylse_dom"/>
</dbReference>
<proteinExistence type="inferred from homology"/>
<comment type="caution">
    <text evidence="3">The sequence shown here is derived from an EMBL/GenBank/DDBJ whole genome shotgun (WGS) entry which is preliminary data.</text>
</comment>